<keyword evidence="2" id="KW-1185">Reference proteome</keyword>
<accession>A0ACB9KWH2</accession>
<reference evidence="1 2" key="1">
    <citation type="journal article" date="2022" name="DNA Res.">
        <title>Chromosomal-level genome assembly of the orchid tree Bauhinia variegata (Leguminosae; Cercidoideae) supports the allotetraploid origin hypothesis of Bauhinia.</title>
        <authorList>
            <person name="Zhong Y."/>
            <person name="Chen Y."/>
            <person name="Zheng D."/>
            <person name="Pang J."/>
            <person name="Liu Y."/>
            <person name="Luo S."/>
            <person name="Meng S."/>
            <person name="Qian L."/>
            <person name="Wei D."/>
            <person name="Dai S."/>
            <person name="Zhou R."/>
        </authorList>
    </citation>
    <scope>NUCLEOTIDE SEQUENCE [LARGE SCALE GENOMIC DNA]</scope>
    <source>
        <strain evidence="1">BV-YZ2020</strain>
    </source>
</reference>
<organism evidence="1 2">
    <name type="scientific">Bauhinia variegata</name>
    <name type="common">Purple orchid tree</name>
    <name type="synonym">Phanera variegata</name>
    <dbReference type="NCBI Taxonomy" id="167791"/>
    <lineage>
        <taxon>Eukaryota</taxon>
        <taxon>Viridiplantae</taxon>
        <taxon>Streptophyta</taxon>
        <taxon>Embryophyta</taxon>
        <taxon>Tracheophyta</taxon>
        <taxon>Spermatophyta</taxon>
        <taxon>Magnoliopsida</taxon>
        <taxon>eudicotyledons</taxon>
        <taxon>Gunneridae</taxon>
        <taxon>Pentapetalae</taxon>
        <taxon>rosids</taxon>
        <taxon>fabids</taxon>
        <taxon>Fabales</taxon>
        <taxon>Fabaceae</taxon>
        <taxon>Cercidoideae</taxon>
        <taxon>Cercideae</taxon>
        <taxon>Bauhiniinae</taxon>
        <taxon>Bauhinia</taxon>
    </lineage>
</organism>
<comment type="caution">
    <text evidence="1">The sequence shown here is derived from an EMBL/GenBank/DDBJ whole genome shotgun (WGS) entry which is preliminary data.</text>
</comment>
<sequence length="143" mass="16256">MEDSDGGNKTRKVVFVTVGITSFDSLVRAVDSQKFKQELVAKGYTHLLIQMGRGSYVSSEVRRRRLIGCRPFHFFIQHCRRSQISFPCHKPCRQEAFVLCSSTNTPSNSSRYGFKFSPYTPGDATPVVKLINKFHGFLMIDQV</sequence>
<dbReference type="EMBL" id="CM039438">
    <property type="protein sequence ID" value="KAI4301825.1"/>
    <property type="molecule type" value="Genomic_DNA"/>
</dbReference>
<gene>
    <name evidence="1" type="ORF">L6164_035065</name>
</gene>
<proteinExistence type="predicted"/>
<evidence type="ECO:0000313" key="2">
    <source>
        <dbReference type="Proteomes" id="UP000828941"/>
    </source>
</evidence>
<evidence type="ECO:0000313" key="1">
    <source>
        <dbReference type="EMBL" id="KAI4301825.1"/>
    </source>
</evidence>
<dbReference type="Proteomes" id="UP000828941">
    <property type="component" value="Chromosome 13"/>
</dbReference>
<protein>
    <submittedName>
        <fullName evidence="1">Uncharacterized protein</fullName>
    </submittedName>
</protein>
<name>A0ACB9KWH2_BAUVA</name>